<sequence>MKMKGLTLTVIFEASSLNYGETVGNISELKKLTRDGEVYTYMSRQALRYEVFRKLRELYNVDAGKEVPLSDEKGTIQFKPTANIKDYVEVDLFGYMKTDKGKGSLTRSAVVRFSPAISLSPMAFDVEFGANHDFAKRINVNPNPFQFEVHSSLYTYTVAIDLDMAGVDPNDGLELDGTEKARRVNMVLDALKILDREIKGRTENLSPLFVIGGLYPVKNPFFLGRINVNYDRNQRKYSLNTKEIESVLGLKLNDNSVKDYTSCGLVEGFWANEDYIIQNLNGKTISDFFEELKSKVNQHYNVKRET</sequence>
<name>C4FLN0_9AQUI</name>
<reference evidence="3 4" key="1">
    <citation type="submission" date="2009-04" db="EMBL/GenBank/DDBJ databases">
        <authorList>
            <person name="Reysenbach A.-L."/>
            <person name="Heidelberg J.F."/>
            <person name="Nelson W.C."/>
        </authorList>
    </citation>
    <scope>NUCLEOTIDE SEQUENCE [LARGE SCALE GENOMIC DNA]</scope>
    <source>
        <strain evidence="3 4">SS-5</strain>
    </source>
</reference>
<dbReference type="InterPro" id="IPR013414">
    <property type="entry name" value="Cas7/Cst2/DevR_sub_I-B/Tneap"/>
</dbReference>
<dbReference type="InterPro" id="IPR010154">
    <property type="entry name" value="CRISPR-assoc_Cas7/Cst2/DevR"/>
</dbReference>
<dbReference type="Pfam" id="PF01905">
    <property type="entry name" value="DevR"/>
    <property type="match status" value="1"/>
</dbReference>
<dbReference type="Proteomes" id="UP000005540">
    <property type="component" value="Unassembled WGS sequence"/>
</dbReference>
<evidence type="ECO:0000256" key="2">
    <source>
        <dbReference type="ARBA" id="ARBA00025626"/>
    </source>
</evidence>
<gene>
    <name evidence="3" type="primary">cst</name>
    <name evidence="3" type="ORF">SULYE_1484</name>
</gene>
<dbReference type="NCBIfam" id="TIGR02585">
    <property type="entry name" value="cas_Cst2_DevR"/>
    <property type="match status" value="1"/>
</dbReference>
<comment type="function">
    <text evidence="2">CRISPR (clustered regularly interspaced short palindromic repeat) is an adaptive immune system that provides protection against mobile genetic elements (viruses, transposable elements and conjugative plasmids). CRISPR clusters contain spacers, sequences complementary to antecedent mobile elements, and target invading nucleic acids. CRISPR clusters are transcribed and processed into CRISPR RNA (crRNA).</text>
</comment>
<evidence type="ECO:0000313" key="4">
    <source>
        <dbReference type="Proteomes" id="UP000005540"/>
    </source>
</evidence>
<keyword evidence="1" id="KW-0051">Antiviral defense</keyword>
<dbReference type="AlphaFoldDB" id="C4FLN0"/>
<dbReference type="NCBIfam" id="TIGR01875">
    <property type="entry name" value="cas_MJ0381"/>
    <property type="match status" value="1"/>
</dbReference>
<evidence type="ECO:0000313" key="3">
    <source>
        <dbReference type="EMBL" id="EEP60018.1"/>
    </source>
</evidence>
<protein>
    <submittedName>
        <fullName evidence="3">Crispr-associated regulatory protein, devr family</fullName>
    </submittedName>
</protein>
<accession>C4FLN0</accession>
<dbReference type="RefSeq" id="WP_007547873.1">
    <property type="nucleotide sequence ID" value="NZ_ABZS01000167.1"/>
</dbReference>
<comment type="caution">
    <text evidence="3">The sequence shown here is derived from an EMBL/GenBank/DDBJ whole genome shotgun (WGS) entry which is preliminary data.</text>
</comment>
<dbReference type="GO" id="GO:0051607">
    <property type="term" value="P:defense response to virus"/>
    <property type="evidence" value="ECO:0007669"/>
    <property type="project" value="UniProtKB-KW"/>
</dbReference>
<proteinExistence type="predicted"/>
<keyword evidence="4" id="KW-1185">Reference proteome</keyword>
<organism evidence="3 4">
    <name type="scientific">Sulfurihydrogenibium yellowstonense SS-5</name>
    <dbReference type="NCBI Taxonomy" id="432331"/>
    <lineage>
        <taxon>Bacteria</taxon>
        <taxon>Pseudomonadati</taxon>
        <taxon>Aquificota</taxon>
        <taxon>Aquificia</taxon>
        <taxon>Aquificales</taxon>
        <taxon>Hydrogenothermaceae</taxon>
        <taxon>Sulfurihydrogenibium</taxon>
    </lineage>
</organism>
<evidence type="ECO:0000256" key="1">
    <source>
        <dbReference type="ARBA" id="ARBA00023118"/>
    </source>
</evidence>
<dbReference type="EMBL" id="ABZS01000167">
    <property type="protein sequence ID" value="EEP60018.1"/>
    <property type="molecule type" value="Genomic_DNA"/>
</dbReference>